<keyword evidence="9" id="KW-0732">Signal</keyword>
<evidence type="ECO:0000256" key="17">
    <source>
        <dbReference type="ARBA" id="ARBA00023180"/>
    </source>
</evidence>
<evidence type="ECO:0000256" key="6">
    <source>
        <dbReference type="ARBA" id="ARBA00022614"/>
    </source>
</evidence>
<dbReference type="Gene3D" id="3.80.10.10">
    <property type="entry name" value="Ribonuclease Inhibitor"/>
    <property type="match status" value="2"/>
</dbReference>
<evidence type="ECO:0000313" key="23">
    <source>
        <dbReference type="Proteomes" id="UP000604825"/>
    </source>
</evidence>
<evidence type="ECO:0000256" key="18">
    <source>
        <dbReference type="ARBA" id="ARBA00047899"/>
    </source>
</evidence>
<keyword evidence="11 20" id="KW-0547">Nucleotide-binding</keyword>
<keyword evidence="17" id="KW-0325">Glycoprotein</keyword>
<keyword evidence="15" id="KW-0472">Membrane</keyword>
<dbReference type="PANTHER" id="PTHR48053">
    <property type="entry name" value="LEUCINE RICH REPEAT FAMILY PROTEIN, EXPRESSED"/>
    <property type="match status" value="1"/>
</dbReference>
<evidence type="ECO:0000256" key="1">
    <source>
        <dbReference type="ARBA" id="ARBA00004162"/>
    </source>
</evidence>
<keyword evidence="8" id="KW-0812">Transmembrane</keyword>
<evidence type="ECO:0000256" key="5">
    <source>
        <dbReference type="ARBA" id="ARBA00022553"/>
    </source>
</evidence>
<dbReference type="EC" id="2.7.11.1" evidence="3"/>
<comment type="caution">
    <text evidence="22">The sequence shown here is derived from an EMBL/GenBank/DDBJ whole genome shotgun (WGS) entry which is preliminary data.</text>
</comment>
<evidence type="ECO:0000256" key="4">
    <source>
        <dbReference type="ARBA" id="ARBA00022527"/>
    </source>
</evidence>
<keyword evidence="5" id="KW-0597">Phosphoprotein</keyword>
<evidence type="ECO:0000256" key="7">
    <source>
        <dbReference type="ARBA" id="ARBA00022679"/>
    </source>
</evidence>
<dbReference type="Pfam" id="PF00069">
    <property type="entry name" value="Pkinase"/>
    <property type="match status" value="1"/>
</dbReference>
<dbReference type="SMART" id="SM00220">
    <property type="entry name" value="S_TKc"/>
    <property type="match status" value="1"/>
</dbReference>
<dbReference type="PROSITE" id="PS51450">
    <property type="entry name" value="LRR"/>
    <property type="match status" value="1"/>
</dbReference>
<dbReference type="Pfam" id="PF00560">
    <property type="entry name" value="LRR_1"/>
    <property type="match status" value="3"/>
</dbReference>
<keyword evidence="14" id="KW-1133">Transmembrane helix</keyword>
<dbReference type="InterPro" id="IPR000719">
    <property type="entry name" value="Prot_kinase_dom"/>
</dbReference>
<dbReference type="SMART" id="SM00369">
    <property type="entry name" value="LRR_TYP"/>
    <property type="match status" value="6"/>
</dbReference>
<dbReference type="GO" id="GO:0004674">
    <property type="term" value="F:protein serine/threonine kinase activity"/>
    <property type="evidence" value="ECO:0007669"/>
    <property type="project" value="UniProtKB-KW"/>
</dbReference>
<dbReference type="Gene3D" id="1.10.510.10">
    <property type="entry name" value="Transferase(Phosphotransferase) domain 1"/>
    <property type="match status" value="1"/>
</dbReference>
<keyword evidence="10" id="KW-0677">Repeat</keyword>
<evidence type="ECO:0000256" key="11">
    <source>
        <dbReference type="ARBA" id="ARBA00022741"/>
    </source>
</evidence>
<dbReference type="PROSITE" id="PS50011">
    <property type="entry name" value="PROTEIN_KINASE_DOM"/>
    <property type="match status" value="1"/>
</dbReference>
<name>A0A811Q5E7_9POAL</name>
<dbReference type="GO" id="GO:0005886">
    <property type="term" value="C:plasma membrane"/>
    <property type="evidence" value="ECO:0007669"/>
    <property type="project" value="UniProtKB-SubCell"/>
</dbReference>
<comment type="catalytic activity">
    <reaction evidence="18">
        <text>L-threonyl-[protein] + ATP = O-phospho-L-threonyl-[protein] + ADP + H(+)</text>
        <dbReference type="Rhea" id="RHEA:46608"/>
        <dbReference type="Rhea" id="RHEA-COMP:11060"/>
        <dbReference type="Rhea" id="RHEA-COMP:11605"/>
        <dbReference type="ChEBI" id="CHEBI:15378"/>
        <dbReference type="ChEBI" id="CHEBI:30013"/>
        <dbReference type="ChEBI" id="CHEBI:30616"/>
        <dbReference type="ChEBI" id="CHEBI:61977"/>
        <dbReference type="ChEBI" id="CHEBI:456216"/>
        <dbReference type="EC" id="2.7.11.1"/>
    </reaction>
</comment>
<dbReference type="GO" id="GO:0005524">
    <property type="term" value="F:ATP binding"/>
    <property type="evidence" value="ECO:0007669"/>
    <property type="project" value="UniProtKB-UniRule"/>
</dbReference>
<evidence type="ECO:0000313" key="22">
    <source>
        <dbReference type="EMBL" id="CAD6251123.1"/>
    </source>
</evidence>
<protein>
    <recommendedName>
        <fullName evidence="3">non-specific serine/threonine protein kinase</fullName>
        <ecNumber evidence="3">2.7.11.1</ecNumber>
    </recommendedName>
</protein>
<evidence type="ECO:0000256" key="13">
    <source>
        <dbReference type="ARBA" id="ARBA00022840"/>
    </source>
</evidence>
<dbReference type="OrthoDB" id="1913693at2759"/>
<proteinExistence type="predicted"/>
<feature type="domain" description="Protein kinase" evidence="21">
    <location>
        <begin position="470"/>
        <end position="745"/>
    </location>
</feature>
<evidence type="ECO:0000256" key="14">
    <source>
        <dbReference type="ARBA" id="ARBA00022989"/>
    </source>
</evidence>
<keyword evidence="13 20" id="KW-0067">ATP-binding</keyword>
<reference evidence="22" key="1">
    <citation type="submission" date="2020-10" db="EMBL/GenBank/DDBJ databases">
        <authorList>
            <person name="Han B."/>
            <person name="Lu T."/>
            <person name="Zhao Q."/>
            <person name="Huang X."/>
            <person name="Zhao Y."/>
        </authorList>
    </citation>
    <scope>NUCLEOTIDE SEQUENCE</scope>
</reference>
<dbReference type="InterPro" id="IPR011009">
    <property type="entry name" value="Kinase-like_dom_sf"/>
</dbReference>
<evidence type="ECO:0000256" key="10">
    <source>
        <dbReference type="ARBA" id="ARBA00022737"/>
    </source>
</evidence>
<evidence type="ECO:0000256" key="20">
    <source>
        <dbReference type="PROSITE-ProRule" id="PRU10141"/>
    </source>
</evidence>
<keyword evidence="12" id="KW-0418">Kinase</keyword>
<keyword evidence="16" id="KW-0675">Receptor</keyword>
<dbReference type="InterPro" id="IPR017441">
    <property type="entry name" value="Protein_kinase_ATP_BS"/>
</dbReference>
<dbReference type="SUPFAM" id="SSF56112">
    <property type="entry name" value="Protein kinase-like (PK-like)"/>
    <property type="match status" value="1"/>
</dbReference>
<evidence type="ECO:0000256" key="8">
    <source>
        <dbReference type="ARBA" id="ARBA00022692"/>
    </source>
</evidence>
<dbReference type="PRINTS" id="PR00019">
    <property type="entry name" value="LEURICHRPT"/>
</dbReference>
<dbReference type="FunFam" id="3.80.10.10:FF:000317">
    <property type="entry name" value="Inactive leucine-rich repeat receptor-like protein kinase"/>
    <property type="match status" value="1"/>
</dbReference>
<gene>
    <name evidence="22" type="ORF">NCGR_LOCUS34888</name>
</gene>
<comment type="catalytic activity">
    <reaction evidence="19">
        <text>L-seryl-[protein] + ATP = O-phospho-L-seryl-[protein] + ADP + H(+)</text>
        <dbReference type="Rhea" id="RHEA:17989"/>
        <dbReference type="Rhea" id="RHEA-COMP:9863"/>
        <dbReference type="Rhea" id="RHEA-COMP:11604"/>
        <dbReference type="ChEBI" id="CHEBI:15378"/>
        <dbReference type="ChEBI" id="CHEBI:29999"/>
        <dbReference type="ChEBI" id="CHEBI:30616"/>
        <dbReference type="ChEBI" id="CHEBI:83421"/>
        <dbReference type="ChEBI" id="CHEBI:456216"/>
        <dbReference type="EC" id="2.7.11.1"/>
    </reaction>
</comment>
<evidence type="ECO:0000256" key="9">
    <source>
        <dbReference type="ARBA" id="ARBA00022729"/>
    </source>
</evidence>
<dbReference type="InterPro" id="IPR032675">
    <property type="entry name" value="LRR_dom_sf"/>
</dbReference>
<dbReference type="InterPro" id="IPR001611">
    <property type="entry name" value="Leu-rich_rpt"/>
</dbReference>
<accession>A0A811Q5E7</accession>
<dbReference type="PROSITE" id="PS00107">
    <property type="entry name" value="PROTEIN_KINASE_ATP"/>
    <property type="match status" value="1"/>
</dbReference>
<evidence type="ECO:0000256" key="19">
    <source>
        <dbReference type="ARBA" id="ARBA00048679"/>
    </source>
</evidence>
<dbReference type="AlphaFoldDB" id="A0A811Q5E7"/>
<evidence type="ECO:0000256" key="15">
    <source>
        <dbReference type="ARBA" id="ARBA00023136"/>
    </source>
</evidence>
<evidence type="ECO:0000259" key="21">
    <source>
        <dbReference type="PROSITE" id="PS50011"/>
    </source>
</evidence>
<evidence type="ECO:0000256" key="2">
    <source>
        <dbReference type="ARBA" id="ARBA00004479"/>
    </source>
</evidence>
<evidence type="ECO:0000256" key="3">
    <source>
        <dbReference type="ARBA" id="ARBA00012513"/>
    </source>
</evidence>
<keyword evidence="7" id="KW-0808">Transferase</keyword>
<evidence type="ECO:0000256" key="16">
    <source>
        <dbReference type="ARBA" id="ARBA00023170"/>
    </source>
</evidence>
<dbReference type="Pfam" id="PF13855">
    <property type="entry name" value="LRR_8"/>
    <property type="match status" value="3"/>
</dbReference>
<sequence>MASQLDHQADMLLRWKSSLLVLGDPYSVAAWKHGATTPAHVTGLALPAVLWCITAVVQVMLSSYGYWTGSIPVTLGVLVNLRKFDLRGNGFSRLIPSSLGNLTRLDYMDLSSNSLSGHVPHEIGMISSLTMLNLSRNSITGSIPGIVGNLTRLELLDFSSNHVRGSIPPSIGNLIRLKSFNVTNNKITGPIPGSIGNLKRLELLDLSVNEITGPIPGIIGNLERLELWDLSSNEISGPIPGIIGNLERLELWDLSSHEISGPIPGSIGNLTRLELFDLSNNQINGCIPSSFWKLTSLTTIALGSNQMNGILPLEVGLLSNLSYLDLSSNQLTGSIPPEIGQCRALSFLCMSDNLLTGPIPQELGNCFDLSDLDLRRNNLSGTIPVTLAKLQELYNLNLSYNSLSGGTSFSVNTRVSLDHNMDTCGCMTIVYRRREFSKVDSKNKSLGMVSIWNFDGKIAFQDILDATDCFDEKYCIGVGGYGSVFRAELQGGGIYAIKLLHSAEDCTDEKAFHAKIQVLTKVKHRCIVKLYGYCSHSKCKFLVYDLIERGSLASNLQEEQLANELDWLKRITIVKDVAQALSYLHHDCGTPIIHRDIKSSNILLDCDFKACVTDFGMARKLKKHSCSSWSTIFAGTCGYIAPELSSTMVFTEKCDVYSFGVVAMEVVMGKHPGDLLLPFFCRTEIHMKLNDILDKRIIEPKSDEEKDIILLVLVAFACKSAQKPGQQWSRYIKHSQTESAQQPSS</sequence>
<keyword evidence="23" id="KW-1185">Reference proteome</keyword>
<dbReference type="InterPro" id="IPR003591">
    <property type="entry name" value="Leu-rich_rpt_typical-subtyp"/>
</dbReference>
<dbReference type="Proteomes" id="UP000604825">
    <property type="component" value="Unassembled WGS sequence"/>
</dbReference>
<dbReference type="InterPro" id="IPR008271">
    <property type="entry name" value="Ser/Thr_kinase_AS"/>
</dbReference>
<dbReference type="InterPro" id="IPR051716">
    <property type="entry name" value="Plant_RL_S/T_kinase"/>
</dbReference>
<dbReference type="EMBL" id="CAJGYO010000008">
    <property type="protein sequence ID" value="CAD6251123.1"/>
    <property type="molecule type" value="Genomic_DNA"/>
</dbReference>
<organism evidence="22 23">
    <name type="scientific">Miscanthus lutarioriparius</name>
    <dbReference type="NCBI Taxonomy" id="422564"/>
    <lineage>
        <taxon>Eukaryota</taxon>
        <taxon>Viridiplantae</taxon>
        <taxon>Streptophyta</taxon>
        <taxon>Embryophyta</taxon>
        <taxon>Tracheophyta</taxon>
        <taxon>Spermatophyta</taxon>
        <taxon>Magnoliopsida</taxon>
        <taxon>Liliopsida</taxon>
        <taxon>Poales</taxon>
        <taxon>Poaceae</taxon>
        <taxon>PACMAD clade</taxon>
        <taxon>Panicoideae</taxon>
        <taxon>Andropogonodae</taxon>
        <taxon>Andropogoneae</taxon>
        <taxon>Saccharinae</taxon>
        <taxon>Miscanthus</taxon>
    </lineage>
</organism>
<keyword evidence="6" id="KW-0433">Leucine-rich repeat</keyword>
<dbReference type="SUPFAM" id="SSF52058">
    <property type="entry name" value="L domain-like"/>
    <property type="match status" value="1"/>
</dbReference>
<dbReference type="FunFam" id="1.10.510.10:FF:001023">
    <property type="entry name" value="Os07g0541700 protein"/>
    <property type="match status" value="1"/>
</dbReference>
<dbReference type="PANTHER" id="PTHR48053:SF78">
    <property type="entry name" value="PROTEIN KINASE DOMAIN-CONTAINING PROTEIN"/>
    <property type="match status" value="1"/>
</dbReference>
<comment type="subcellular location">
    <subcellularLocation>
        <location evidence="1">Cell membrane</location>
        <topology evidence="1">Single-pass membrane protein</topology>
    </subcellularLocation>
    <subcellularLocation>
        <location evidence="2">Membrane</location>
        <topology evidence="2">Single-pass type I membrane protein</topology>
    </subcellularLocation>
</comment>
<evidence type="ECO:0000256" key="12">
    <source>
        <dbReference type="ARBA" id="ARBA00022777"/>
    </source>
</evidence>
<dbReference type="FunFam" id="3.80.10.10:FF:000383">
    <property type="entry name" value="Leucine-rich repeat receptor protein kinase EMS1"/>
    <property type="match status" value="1"/>
</dbReference>
<dbReference type="PROSITE" id="PS00108">
    <property type="entry name" value="PROTEIN_KINASE_ST"/>
    <property type="match status" value="1"/>
</dbReference>
<dbReference type="Gene3D" id="3.30.200.20">
    <property type="entry name" value="Phosphorylase Kinase, domain 1"/>
    <property type="match status" value="1"/>
</dbReference>
<keyword evidence="4" id="KW-0723">Serine/threonine-protein kinase</keyword>
<feature type="binding site" evidence="20">
    <location>
        <position position="498"/>
    </location>
    <ligand>
        <name>ATP</name>
        <dbReference type="ChEBI" id="CHEBI:30616"/>
    </ligand>
</feature>
<dbReference type="FunFam" id="3.30.200.20:FF:000309">
    <property type="entry name" value="Leucine-rich repeat receptor protein kinase MSP1"/>
    <property type="match status" value="1"/>
</dbReference>